<reference evidence="3" key="2">
    <citation type="journal article" date="2017" name="Nat. Commun.">
        <title>Single-virus genomics reveals hidden cosmopolitan and abundant viruses.</title>
        <authorList>
            <person name="Martinez-Hernandez F."/>
            <person name="Fornas O."/>
            <person name="Lluesma Gomez M."/>
            <person name="Bolduc B."/>
            <person name="de la Cruz Pena M.J."/>
            <person name="Martinez J.M."/>
            <person name="Anton J."/>
            <person name="Gasol J.M."/>
            <person name="Rosselli R."/>
            <person name="Rodriguez-Valera F."/>
            <person name="Sullivan M.B."/>
            <person name="Acinas S.G."/>
            <person name="Martinez-Garcia M."/>
        </authorList>
    </citation>
    <scope>NUCLEOTIDE SEQUENCE</scope>
</reference>
<protein>
    <submittedName>
        <fullName evidence="3">Uncharacterized protein</fullName>
    </submittedName>
</protein>
<evidence type="ECO:0000313" key="3">
    <source>
        <dbReference type="EMBL" id="ASF00539.1"/>
    </source>
</evidence>
<organism evidence="3">
    <name type="scientific">uncultured virus</name>
    <dbReference type="NCBI Taxonomy" id="340016"/>
    <lineage>
        <taxon>Viruses</taxon>
        <taxon>environmental samples</taxon>
    </lineage>
</organism>
<evidence type="ECO:0000256" key="2">
    <source>
        <dbReference type="SAM" id="MobiDB-lite"/>
    </source>
</evidence>
<dbReference type="EMBL" id="KY052841">
    <property type="protein sequence ID" value="ASF00539.1"/>
    <property type="molecule type" value="Genomic_DNA"/>
</dbReference>
<feature type="compositionally biased region" description="Polar residues" evidence="2">
    <location>
        <begin position="30"/>
        <end position="40"/>
    </location>
</feature>
<dbReference type="CDD" id="cd22249">
    <property type="entry name" value="UDM1_RNF168_RNF169-like"/>
    <property type="match status" value="1"/>
</dbReference>
<name>A0A218MMN7_9VIRU</name>
<accession>A0A218MMN7</accession>
<keyword evidence="1" id="KW-0175">Coiled coil</keyword>
<feature type="coiled-coil region" evidence="1">
    <location>
        <begin position="199"/>
        <end position="242"/>
    </location>
</feature>
<reference evidence="3" key="1">
    <citation type="submission" date="2016-10" db="EMBL/GenBank/DDBJ databases">
        <authorList>
            <person name="Varghese N."/>
        </authorList>
    </citation>
    <scope>NUCLEOTIDE SEQUENCE</scope>
</reference>
<feature type="region of interest" description="Disordered" evidence="2">
    <location>
        <begin position="30"/>
        <end position="84"/>
    </location>
</feature>
<proteinExistence type="predicted"/>
<sequence length="263" mass="28705">MLKNNLLLAFLVTFILTVSTLPAWGDSTNDNNAQTNSSGSNTQITGGYTSTTTNNNDGQTNNTTSTTTNNSTTNGSDVPVNSANAPSFSAMSQDVCSTGISGSVSTLGLGISGGKHVRDLNCERIKLSKVLFDYGMKVAAVSILCQDERVFSAMAHAGTPCPFEGKIGKEALEQWNKYDIERPDYDSYVSKLDNRSKIDEELAEIARQEEAERLRLEQEALARKIAEEKAKLETLKKQEEVDNIIVETDLKTEEKKIINVHGE</sequence>
<evidence type="ECO:0000256" key="1">
    <source>
        <dbReference type="SAM" id="Coils"/>
    </source>
</evidence>
<feature type="compositionally biased region" description="Low complexity" evidence="2">
    <location>
        <begin position="41"/>
        <end position="77"/>
    </location>
</feature>